<accession>A0A0D6QX71</accession>
<comment type="cofactor">
    <cofactor evidence="2">
        <name>Mg(2+)</name>
        <dbReference type="ChEBI" id="CHEBI:18420"/>
    </cofactor>
</comment>
<dbReference type="Pfam" id="PF00481">
    <property type="entry name" value="PP2C"/>
    <property type="match status" value="1"/>
</dbReference>
<evidence type="ECO:0000313" key="15">
    <source>
        <dbReference type="EMBL" id="JAG96177.1"/>
    </source>
</evidence>
<dbReference type="SMART" id="SM00332">
    <property type="entry name" value="PP2Cc"/>
    <property type="match status" value="1"/>
</dbReference>
<evidence type="ECO:0000256" key="10">
    <source>
        <dbReference type="ARBA" id="ARBA00047761"/>
    </source>
</evidence>
<dbReference type="EMBL" id="GCKF01038342">
    <property type="protein sequence ID" value="JAG96176.1"/>
    <property type="molecule type" value="Transcribed_RNA"/>
</dbReference>
<feature type="region of interest" description="Disordered" evidence="13">
    <location>
        <begin position="1"/>
        <end position="59"/>
    </location>
</feature>
<feature type="compositionally biased region" description="Basic and acidic residues" evidence="13">
    <location>
        <begin position="1"/>
        <end position="35"/>
    </location>
</feature>
<evidence type="ECO:0000256" key="11">
    <source>
        <dbReference type="ARBA" id="ARBA00048336"/>
    </source>
</evidence>
<dbReference type="SMART" id="SM00331">
    <property type="entry name" value="PP2C_SIG"/>
    <property type="match status" value="1"/>
</dbReference>
<evidence type="ECO:0000256" key="8">
    <source>
        <dbReference type="ARBA" id="ARBA00022912"/>
    </source>
</evidence>
<dbReference type="EMBL" id="GCKF01038341">
    <property type="protein sequence ID" value="JAG96177.1"/>
    <property type="molecule type" value="Transcribed_RNA"/>
</dbReference>
<dbReference type="PROSITE" id="PS51746">
    <property type="entry name" value="PPM_2"/>
    <property type="match status" value="1"/>
</dbReference>
<keyword evidence="7" id="KW-0460">Magnesium</keyword>
<keyword evidence="5" id="KW-0479">Metal-binding</keyword>
<reference evidence="15" key="1">
    <citation type="submission" date="2015-03" db="EMBL/GenBank/DDBJ databases">
        <title>A transcriptome of Araucaria cunninghamii, an australian fine timber species.</title>
        <authorList>
            <person name="Jing Yi C.J.Y."/>
            <person name="Yin San L.Y.S."/>
            <person name="Abdul Karim S.S."/>
            <person name="Wan Azmi N.N."/>
            <person name="Hercus R.R."/>
            <person name="Croft L.L."/>
        </authorList>
    </citation>
    <scope>NUCLEOTIDE SEQUENCE</scope>
    <source>
        <strain evidence="15">MI0301</strain>
        <tissue evidence="15">Leaf</tissue>
    </source>
</reference>
<evidence type="ECO:0000256" key="13">
    <source>
        <dbReference type="SAM" id="MobiDB-lite"/>
    </source>
</evidence>
<evidence type="ECO:0000256" key="3">
    <source>
        <dbReference type="ARBA" id="ARBA00006702"/>
    </source>
</evidence>
<keyword evidence="9" id="KW-0464">Manganese</keyword>
<comment type="catalytic activity">
    <reaction evidence="10">
        <text>O-phospho-L-seryl-[protein] + H2O = L-seryl-[protein] + phosphate</text>
        <dbReference type="Rhea" id="RHEA:20629"/>
        <dbReference type="Rhea" id="RHEA-COMP:9863"/>
        <dbReference type="Rhea" id="RHEA-COMP:11604"/>
        <dbReference type="ChEBI" id="CHEBI:15377"/>
        <dbReference type="ChEBI" id="CHEBI:29999"/>
        <dbReference type="ChEBI" id="CHEBI:43474"/>
        <dbReference type="ChEBI" id="CHEBI:83421"/>
        <dbReference type="EC" id="3.1.3.16"/>
    </reaction>
</comment>
<evidence type="ECO:0000256" key="7">
    <source>
        <dbReference type="ARBA" id="ARBA00022842"/>
    </source>
</evidence>
<sequence>MIVGKDENENNEKGDVVLEEEQVKVGEEEKTKDGNESQSKSNAGIGGAKERPPNPLGSTLRHCVNVSPSACQNSLVRHGSLMKPTGDFMGTTKNREGAKGHFIPVLRSGGWADIGDRQSMEDTHVCIDDFADNFGCASLGEGPWALYGVFDGHGGKHAAHYVSDKLPSLIARDAHFPSEVEKAVRRAFLHTDTAFAEACLHDTGLSSGTTALVAMVIERYLLVANAGDCRAVLSRRGKVIEMSRDHKPGCSRERKRIEASGGYVEGYADNEYLNGQLTVTRALGDWHMEGMKSNSIGGGGPLSAEPELKRITLTEEDEFIIIACDGLWDVFRSENAVDFARKKLQEHNDPLVCCKELIDEALKRKAADNLTVVVVCFQPAPPANLVAPRPRVQRSISAEGLQKVKSCLDSLWD</sequence>
<dbReference type="SUPFAM" id="SSF81606">
    <property type="entry name" value="PP2C-like"/>
    <property type="match status" value="1"/>
</dbReference>
<keyword evidence="6 12" id="KW-0378">Hydrolase</keyword>
<comment type="cofactor">
    <cofactor evidence="1">
        <name>Mn(2+)</name>
        <dbReference type="ChEBI" id="CHEBI:29035"/>
    </cofactor>
</comment>
<dbReference type="InterPro" id="IPR001932">
    <property type="entry name" value="PPM-type_phosphatase-like_dom"/>
</dbReference>
<dbReference type="GO" id="GO:0005634">
    <property type="term" value="C:nucleus"/>
    <property type="evidence" value="ECO:0007669"/>
    <property type="project" value="UniProtKB-ARBA"/>
</dbReference>
<evidence type="ECO:0000256" key="1">
    <source>
        <dbReference type="ARBA" id="ARBA00001936"/>
    </source>
</evidence>
<comment type="similarity">
    <text evidence="3 12">Belongs to the PP2C family.</text>
</comment>
<dbReference type="PROSITE" id="PS01032">
    <property type="entry name" value="PPM_1"/>
    <property type="match status" value="1"/>
</dbReference>
<dbReference type="AlphaFoldDB" id="A0A0D6QX71"/>
<dbReference type="InterPro" id="IPR000222">
    <property type="entry name" value="PP2C_BS"/>
</dbReference>
<evidence type="ECO:0000256" key="9">
    <source>
        <dbReference type="ARBA" id="ARBA00023211"/>
    </source>
</evidence>
<dbReference type="InterPro" id="IPR015655">
    <property type="entry name" value="PP2C"/>
</dbReference>
<organism evidence="15">
    <name type="scientific">Araucaria cunninghamii</name>
    <name type="common">Hoop pine</name>
    <name type="synonym">Moreton Bay pine</name>
    <dbReference type="NCBI Taxonomy" id="56994"/>
    <lineage>
        <taxon>Eukaryota</taxon>
        <taxon>Viridiplantae</taxon>
        <taxon>Streptophyta</taxon>
        <taxon>Embryophyta</taxon>
        <taxon>Tracheophyta</taxon>
        <taxon>Spermatophyta</taxon>
        <taxon>Pinopsida</taxon>
        <taxon>Pinidae</taxon>
        <taxon>Conifers II</taxon>
        <taxon>Araucariales</taxon>
        <taxon>Araucariaceae</taxon>
        <taxon>Araucaria</taxon>
    </lineage>
</organism>
<evidence type="ECO:0000256" key="6">
    <source>
        <dbReference type="ARBA" id="ARBA00022801"/>
    </source>
</evidence>
<protein>
    <recommendedName>
        <fullName evidence="4">protein-serine/threonine phosphatase</fullName>
        <ecNumber evidence="4">3.1.3.16</ecNumber>
    </recommendedName>
</protein>
<evidence type="ECO:0000256" key="12">
    <source>
        <dbReference type="RuleBase" id="RU003465"/>
    </source>
</evidence>
<dbReference type="CDD" id="cd00143">
    <property type="entry name" value="PP2Cc"/>
    <property type="match status" value="1"/>
</dbReference>
<dbReference type="GO" id="GO:0004722">
    <property type="term" value="F:protein serine/threonine phosphatase activity"/>
    <property type="evidence" value="ECO:0007669"/>
    <property type="project" value="UniProtKB-EC"/>
</dbReference>
<name>A0A0D6QX71_ARACU</name>
<comment type="catalytic activity">
    <reaction evidence="11">
        <text>O-phospho-L-threonyl-[protein] + H2O = L-threonyl-[protein] + phosphate</text>
        <dbReference type="Rhea" id="RHEA:47004"/>
        <dbReference type="Rhea" id="RHEA-COMP:11060"/>
        <dbReference type="Rhea" id="RHEA-COMP:11605"/>
        <dbReference type="ChEBI" id="CHEBI:15377"/>
        <dbReference type="ChEBI" id="CHEBI:30013"/>
        <dbReference type="ChEBI" id="CHEBI:43474"/>
        <dbReference type="ChEBI" id="CHEBI:61977"/>
        <dbReference type="EC" id="3.1.3.16"/>
    </reaction>
</comment>
<dbReference type="PANTHER" id="PTHR13832">
    <property type="entry name" value="PROTEIN PHOSPHATASE 2C"/>
    <property type="match status" value="1"/>
</dbReference>
<keyword evidence="8 12" id="KW-0904">Protein phosphatase</keyword>
<dbReference type="EC" id="3.1.3.16" evidence="4"/>
<proteinExistence type="inferred from homology"/>
<dbReference type="FunFam" id="3.60.40.10:FF:000004">
    <property type="entry name" value="Probable protein phosphatase 2C 22"/>
    <property type="match status" value="1"/>
</dbReference>
<evidence type="ECO:0000259" key="14">
    <source>
        <dbReference type="PROSITE" id="PS51746"/>
    </source>
</evidence>
<evidence type="ECO:0000256" key="4">
    <source>
        <dbReference type="ARBA" id="ARBA00013081"/>
    </source>
</evidence>
<dbReference type="InterPro" id="IPR036457">
    <property type="entry name" value="PPM-type-like_dom_sf"/>
</dbReference>
<feature type="domain" description="PPM-type phosphatase" evidence="14">
    <location>
        <begin position="107"/>
        <end position="377"/>
    </location>
</feature>
<dbReference type="GO" id="GO:0046872">
    <property type="term" value="F:metal ion binding"/>
    <property type="evidence" value="ECO:0007669"/>
    <property type="project" value="UniProtKB-KW"/>
</dbReference>
<dbReference type="PANTHER" id="PTHR13832:SF684">
    <property type="entry name" value="PROTEIN PHOSPHATASE 2C 27-RELATED"/>
    <property type="match status" value="1"/>
</dbReference>
<evidence type="ECO:0000256" key="5">
    <source>
        <dbReference type="ARBA" id="ARBA00022723"/>
    </source>
</evidence>
<evidence type="ECO:0000256" key="2">
    <source>
        <dbReference type="ARBA" id="ARBA00001946"/>
    </source>
</evidence>
<dbReference type="GO" id="GO:0005737">
    <property type="term" value="C:cytoplasm"/>
    <property type="evidence" value="ECO:0007669"/>
    <property type="project" value="UniProtKB-ARBA"/>
</dbReference>
<dbReference type="Gene3D" id="3.60.40.10">
    <property type="entry name" value="PPM-type phosphatase domain"/>
    <property type="match status" value="1"/>
</dbReference>